<comment type="caution">
    <text evidence="2">The sequence shown here is derived from an EMBL/GenBank/DDBJ whole genome shotgun (WGS) entry which is preliminary data.</text>
</comment>
<gene>
    <name evidence="2" type="ORF">ACFOEN_06845</name>
</gene>
<feature type="signal peptide" evidence="1">
    <location>
        <begin position="1"/>
        <end position="17"/>
    </location>
</feature>
<dbReference type="InterPro" id="IPR036263">
    <property type="entry name" value="Chorismate_II_sf"/>
</dbReference>
<accession>A0ABV7H4G3</accession>
<dbReference type="SUPFAM" id="SSF48600">
    <property type="entry name" value="Chorismate mutase II"/>
    <property type="match status" value="1"/>
</dbReference>
<sequence length="212" mass="22283">MVLPPLHRFPAASAALALVVLLAACGTTGPKPTVPLPEGGTRVETPAERAIQPAAAVELRDLVRSMKSLLNLSPDIARSQWARKLPATDAAQDRRWLAMAAQLSSFNALSPTTARTAMQAQIDASNFAKKAFYEQWASSPSTLPTKPGLDARVDTAIGAFIKALGEAQVALKQPGSRAALEAIAQAEMPNRTAMSAQTRSIALAPLLALAQP</sequence>
<evidence type="ECO:0000313" key="2">
    <source>
        <dbReference type="EMBL" id="MFC3147354.1"/>
    </source>
</evidence>
<dbReference type="InterPro" id="IPR036979">
    <property type="entry name" value="CM_dom_sf"/>
</dbReference>
<dbReference type="Gene3D" id="1.20.59.10">
    <property type="entry name" value="Chorismate mutase"/>
    <property type="match status" value="1"/>
</dbReference>
<reference evidence="3" key="1">
    <citation type="journal article" date="2019" name="Int. J. Syst. Evol. Microbiol.">
        <title>The Global Catalogue of Microorganisms (GCM) 10K type strain sequencing project: providing services to taxonomists for standard genome sequencing and annotation.</title>
        <authorList>
            <consortium name="The Broad Institute Genomics Platform"/>
            <consortium name="The Broad Institute Genome Sequencing Center for Infectious Disease"/>
            <person name="Wu L."/>
            <person name="Ma J."/>
        </authorList>
    </citation>
    <scope>NUCLEOTIDE SEQUENCE [LARGE SCALE GENOMIC DNA]</scope>
    <source>
        <strain evidence="3">KCTC 52168</strain>
    </source>
</reference>
<evidence type="ECO:0008006" key="4">
    <source>
        <dbReference type="Google" id="ProtNLM"/>
    </source>
</evidence>
<name>A0ABV7H4G3_9BURK</name>
<keyword evidence="1" id="KW-0732">Signal</keyword>
<dbReference type="Proteomes" id="UP001595556">
    <property type="component" value="Unassembled WGS sequence"/>
</dbReference>
<proteinExistence type="predicted"/>
<organism evidence="2 3">
    <name type="scientific">Piscinibacterium candidicorallinum</name>
    <dbReference type="NCBI Taxonomy" id="1793872"/>
    <lineage>
        <taxon>Bacteria</taxon>
        <taxon>Pseudomonadati</taxon>
        <taxon>Pseudomonadota</taxon>
        <taxon>Betaproteobacteria</taxon>
        <taxon>Burkholderiales</taxon>
        <taxon>Piscinibacterium</taxon>
    </lineage>
</organism>
<protein>
    <recommendedName>
        <fullName evidence="4">Chorismate mutase</fullName>
    </recommendedName>
</protein>
<dbReference type="EMBL" id="JBHRTI010000003">
    <property type="protein sequence ID" value="MFC3147354.1"/>
    <property type="molecule type" value="Genomic_DNA"/>
</dbReference>
<dbReference type="RefSeq" id="WP_377302291.1">
    <property type="nucleotide sequence ID" value="NZ_CP180191.1"/>
</dbReference>
<evidence type="ECO:0000313" key="3">
    <source>
        <dbReference type="Proteomes" id="UP001595556"/>
    </source>
</evidence>
<feature type="chain" id="PRO_5046123464" description="Chorismate mutase" evidence="1">
    <location>
        <begin position="18"/>
        <end position="212"/>
    </location>
</feature>
<evidence type="ECO:0000256" key="1">
    <source>
        <dbReference type="SAM" id="SignalP"/>
    </source>
</evidence>
<keyword evidence="3" id="KW-1185">Reference proteome</keyword>